<proteinExistence type="predicted"/>
<evidence type="ECO:0000313" key="3">
    <source>
        <dbReference type="Proteomes" id="UP000239772"/>
    </source>
</evidence>
<keyword evidence="2" id="KW-0378">Hydrolase</keyword>
<reference evidence="3" key="1">
    <citation type="submission" date="2018-03" db="EMBL/GenBank/DDBJ databases">
        <authorList>
            <person name="Sun L."/>
            <person name="Liu H."/>
            <person name="Chen W."/>
            <person name="Huang K."/>
            <person name="Liu W."/>
            <person name="Gao X."/>
        </authorList>
    </citation>
    <scope>NUCLEOTIDE SEQUENCE [LARGE SCALE GENOMIC DNA]</scope>
    <source>
        <strain evidence="3">SH9</strain>
    </source>
</reference>
<organism evidence="2 3">
    <name type="scientific">Alsobacter soli</name>
    <dbReference type="NCBI Taxonomy" id="2109933"/>
    <lineage>
        <taxon>Bacteria</taxon>
        <taxon>Pseudomonadati</taxon>
        <taxon>Pseudomonadota</taxon>
        <taxon>Alphaproteobacteria</taxon>
        <taxon>Hyphomicrobiales</taxon>
        <taxon>Alsobacteraceae</taxon>
        <taxon>Alsobacter</taxon>
    </lineage>
</organism>
<feature type="signal peptide" evidence="1">
    <location>
        <begin position="1"/>
        <end position="21"/>
    </location>
</feature>
<evidence type="ECO:0000313" key="2">
    <source>
        <dbReference type="EMBL" id="PSC05022.1"/>
    </source>
</evidence>
<accession>A0A2T1HTP3</accession>
<dbReference type="InterPro" id="IPR018550">
    <property type="entry name" value="Lipid-A_deacylase-rel"/>
</dbReference>
<protein>
    <submittedName>
        <fullName evidence="2">Acyloxyacyl hydrolase</fullName>
    </submittedName>
</protein>
<keyword evidence="1" id="KW-0732">Signal</keyword>
<dbReference type="GO" id="GO:0016787">
    <property type="term" value="F:hydrolase activity"/>
    <property type="evidence" value="ECO:0007669"/>
    <property type="project" value="UniProtKB-KW"/>
</dbReference>
<dbReference type="AlphaFoldDB" id="A0A2T1HTP3"/>
<evidence type="ECO:0000256" key="1">
    <source>
        <dbReference type="SAM" id="SignalP"/>
    </source>
</evidence>
<dbReference type="OrthoDB" id="8112769at2"/>
<keyword evidence="3" id="KW-1185">Reference proteome</keyword>
<dbReference type="RefSeq" id="WP_106337087.1">
    <property type="nucleotide sequence ID" value="NZ_PVZS01000010.1"/>
</dbReference>
<dbReference type="Pfam" id="PF09411">
    <property type="entry name" value="PagL"/>
    <property type="match status" value="1"/>
</dbReference>
<dbReference type="Gene3D" id="2.40.160.20">
    <property type="match status" value="1"/>
</dbReference>
<dbReference type="Proteomes" id="UP000239772">
    <property type="component" value="Unassembled WGS sequence"/>
</dbReference>
<feature type="chain" id="PRO_5015677672" evidence="1">
    <location>
        <begin position="22"/>
        <end position="192"/>
    </location>
</feature>
<comment type="caution">
    <text evidence="2">The sequence shown here is derived from an EMBL/GenBank/DDBJ whole genome shotgun (WGS) entry which is preliminary data.</text>
</comment>
<gene>
    <name evidence="2" type="ORF">SLNSH_11295</name>
</gene>
<name>A0A2T1HTP3_9HYPH</name>
<sequence length="192" mass="20047">MRQFCPLVLAFAVLSGAGARAADLFGPAPVPVAQPAPFISEFRLGGFAHDPWSPESGSVDVNAEVLFAKPFTLSTPLANAFVPRPHIGATINTQGDTSVAYAGLSWTFDFTSRVFFEGTLGGALNNGTAGPVTPVGRSAMGCHASFRESASLGFRLTEAISLMGTVEHMSNAGICSDNRGLTNVGMRLGYSF</sequence>
<dbReference type="EMBL" id="PVZS01000010">
    <property type="protein sequence ID" value="PSC05022.1"/>
    <property type="molecule type" value="Genomic_DNA"/>
</dbReference>